<dbReference type="EMBL" id="BLPG01000001">
    <property type="protein sequence ID" value="GFJ91181.1"/>
    <property type="molecule type" value="Genomic_DNA"/>
</dbReference>
<evidence type="ECO:0000259" key="1">
    <source>
        <dbReference type="Pfam" id="PF01814"/>
    </source>
</evidence>
<name>A0A6V8L8Q5_9ACTN</name>
<reference evidence="2 3" key="1">
    <citation type="submission" date="2020-03" db="EMBL/GenBank/DDBJ databases">
        <title>Whole genome shotgun sequence of Phytohabitans rumicis NBRC 108638.</title>
        <authorList>
            <person name="Komaki H."/>
            <person name="Tamura T."/>
        </authorList>
    </citation>
    <scope>NUCLEOTIDE SEQUENCE [LARGE SCALE GENOMIC DNA]</scope>
    <source>
        <strain evidence="2 3">NBRC 108638</strain>
    </source>
</reference>
<evidence type="ECO:0000313" key="3">
    <source>
        <dbReference type="Proteomes" id="UP000482960"/>
    </source>
</evidence>
<dbReference type="InterPro" id="IPR012312">
    <property type="entry name" value="Hemerythrin-like"/>
</dbReference>
<accession>A0A6V8L8Q5</accession>
<evidence type="ECO:0000313" key="2">
    <source>
        <dbReference type="EMBL" id="GFJ91181.1"/>
    </source>
</evidence>
<gene>
    <name evidence="2" type="ORF">Prum_048230</name>
</gene>
<dbReference type="Gene3D" id="1.20.120.520">
    <property type="entry name" value="nmb1532 protein domain like"/>
    <property type="match status" value="1"/>
</dbReference>
<dbReference type="Proteomes" id="UP000482960">
    <property type="component" value="Unassembled WGS sequence"/>
</dbReference>
<protein>
    <recommendedName>
        <fullName evidence="1">Hemerythrin-like domain-containing protein</fullName>
    </recommendedName>
</protein>
<keyword evidence="3" id="KW-1185">Reference proteome</keyword>
<feature type="domain" description="Hemerythrin-like" evidence="1">
    <location>
        <begin position="7"/>
        <end position="132"/>
    </location>
</feature>
<dbReference type="Pfam" id="PF01814">
    <property type="entry name" value="Hemerythrin"/>
    <property type="match status" value="1"/>
</dbReference>
<sequence>MSKLDTTMMYAIHDALRRELQRIARITARPNDDPRRILRTAAGWEMFKTYLRVHHTSEDDALWPEMHQALADRPADLALLDAMEAEHAAIDPLLAGIDAALADRESGPERLGDLVDALHTGLSGHLRHEEDEGLKLIDATLTEQQWQRFGQLHGTRVGADASRYLPWVLDGMNAERIAIIVGRMPEPIRTAYENEWRKAYAELDLWKARSHT</sequence>
<comment type="caution">
    <text evidence="2">The sequence shown here is derived from an EMBL/GenBank/DDBJ whole genome shotgun (WGS) entry which is preliminary data.</text>
</comment>
<dbReference type="RefSeq" id="WP_173078334.1">
    <property type="nucleotide sequence ID" value="NZ_BAABJB010000010.1"/>
</dbReference>
<organism evidence="2 3">
    <name type="scientific">Phytohabitans rumicis</name>
    <dbReference type="NCBI Taxonomy" id="1076125"/>
    <lineage>
        <taxon>Bacteria</taxon>
        <taxon>Bacillati</taxon>
        <taxon>Actinomycetota</taxon>
        <taxon>Actinomycetes</taxon>
        <taxon>Micromonosporales</taxon>
        <taxon>Micromonosporaceae</taxon>
    </lineage>
</organism>
<proteinExistence type="predicted"/>
<dbReference type="CDD" id="cd12108">
    <property type="entry name" value="Hr-like"/>
    <property type="match status" value="1"/>
</dbReference>
<dbReference type="AlphaFoldDB" id="A0A6V8L8Q5"/>
<reference evidence="2 3" key="2">
    <citation type="submission" date="2020-03" db="EMBL/GenBank/DDBJ databases">
        <authorList>
            <person name="Ichikawa N."/>
            <person name="Kimura A."/>
            <person name="Kitahashi Y."/>
            <person name="Uohara A."/>
        </authorList>
    </citation>
    <scope>NUCLEOTIDE SEQUENCE [LARGE SCALE GENOMIC DNA]</scope>
    <source>
        <strain evidence="2 3">NBRC 108638</strain>
    </source>
</reference>